<evidence type="ECO:0000313" key="1">
    <source>
        <dbReference type="EMBL" id="SLN61994.1"/>
    </source>
</evidence>
<dbReference type="PANTHER" id="PTHR38733">
    <property type="entry name" value="PROTEIN MCRC"/>
    <property type="match status" value="1"/>
</dbReference>
<gene>
    <name evidence="1" type="ORF">ROG8370_02862</name>
</gene>
<dbReference type="Proteomes" id="UP000194012">
    <property type="component" value="Unassembled WGS sequence"/>
</dbReference>
<protein>
    <submittedName>
        <fullName evidence="1">McrBC 5-methylcytosine restriction system component</fullName>
    </submittedName>
</protein>
<proteinExistence type="predicted"/>
<name>A0A1X6ZUV2_9RHOB</name>
<reference evidence="2" key="1">
    <citation type="submission" date="2017-03" db="EMBL/GenBank/DDBJ databases">
        <authorList>
            <person name="Rodrigo-Torres L."/>
            <person name="Arahal R.D."/>
            <person name="Lucena T."/>
        </authorList>
    </citation>
    <scope>NUCLEOTIDE SEQUENCE [LARGE SCALE GENOMIC DNA]</scope>
    <source>
        <strain evidence="2">CECT 8370</strain>
    </source>
</reference>
<dbReference type="EMBL" id="FWFJ01000031">
    <property type="protein sequence ID" value="SLN61994.1"/>
    <property type="molecule type" value="Genomic_DNA"/>
</dbReference>
<dbReference type="PANTHER" id="PTHR38733:SF1">
    <property type="entry name" value="TYPE IV METHYL-DIRECTED RESTRICTION ENZYME ECOKMCRBC"/>
    <property type="match status" value="1"/>
</dbReference>
<accession>A0A1X6ZUV2</accession>
<sequence length="428" mass="46968">MRLIENGSAVEVSISLSDLRELDKLNLAWKQRLRLRNLPITISNRRASSVTLQARNVAGFVRIGELQLEILPKFIADLTGKAGWQTVLWNFLAYGNGLTLSETSAGQASKDLEIPELMADLFLTSLEKASVMGYPIGYRKENFVSGFLKGRLDPRSYGKLIPVTGRLSNIASRLSPNVSETQLLVWASNKLSGLVREPRLKQALVRWRASVPGVDSVLPTHKVVGSERRYPQLKDALSIAHLLATENGIVYGQGKMELPGFLWNSDALFEDVCFRLFQDSARSLGIESEKPRIILATGINHDGSKINAHTIPDIMFKRKGKRLLSLDAKYKTLASTPSTSDIYQALSVGRVTSLKEVGIIYPAEGRTVQARVLHPVGGGMPELVHVVEIGLEAFEAKSGINQLQQSIAEWLSSTAALTAPEKADLTST</sequence>
<dbReference type="OrthoDB" id="307209at2"/>
<keyword evidence="2" id="KW-1185">Reference proteome</keyword>
<dbReference type="RefSeq" id="WP_085827831.1">
    <property type="nucleotide sequence ID" value="NZ_FWFJ01000031.1"/>
</dbReference>
<organism evidence="1 2">
    <name type="scientific">Roseovarius gaetbuli</name>
    <dbReference type="NCBI Taxonomy" id="1356575"/>
    <lineage>
        <taxon>Bacteria</taxon>
        <taxon>Pseudomonadati</taxon>
        <taxon>Pseudomonadota</taxon>
        <taxon>Alphaproteobacteria</taxon>
        <taxon>Rhodobacterales</taxon>
        <taxon>Roseobacteraceae</taxon>
        <taxon>Roseovarius</taxon>
    </lineage>
</organism>
<dbReference type="AlphaFoldDB" id="A0A1X6ZUV2"/>
<dbReference type="Pfam" id="PF10117">
    <property type="entry name" value="McrBC"/>
    <property type="match status" value="1"/>
</dbReference>
<dbReference type="InterPro" id="IPR019292">
    <property type="entry name" value="McrC"/>
</dbReference>
<evidence type="ECO:0000313" key="2">
    <source>
        <dbReference type="Proteomes" id="UP000194012"/>
    </source>
</evidence>